<keyword evidence="7" id="KW-0067">ATP-binding</keyword>
<dbReference type="OrthoDB" id="4198152at2"/>
<organism evidence="10 11">
    <name type="scientific">Arcanobacterium haemolyticum (strain ATCC 9345 / DSM 20595 / CCM 5947 / CCUG 17215 / LMG 16163 / NBRC 15585 / NCTC 8452 / 11018)</name>
    <dbReference type="NCBI Taxonomy" id="644284"/>
    <lineage>
        <taxon>Bacteria</taxon>
        <taxon>Bacillati</taxon>
        <taxon>Actinomycetota</taxon>
        <taxon>Actinomycetes</taxon>
        <taxon>Actinomycetales</taxon>
        <taxon>Actinomycetaceae</taxon>
        <taxon>Arcanobacterium</taxon>
    </lineage>
</organism>
<evidence type="ECO:0000256" key="2">
    <source>
        <dbReference type="ARBA" id="ARBA00012438"/>
    </source>
</evidence>
<feature type="domain" description="Signal transduction histidine kinase subgroup 3 dimerisation and phosphoacceptor" evidence="9">
    <location>
        <begin position="33"/>
        <end position="103"/>
    </location>
</feature>
<dbReference type="InterPro" id="IPR036890">
    <property type="entry name" value="HATPase_C_sf"/>
</dbReference>
<evidence type="ECO:0000256" key="8">
    <source>
        <dbReference type="ARBA" id="ARBA00023012"/>
    </source>
</evidence>
<dbReference type="Pfam" id="PF07730">
    <property type="entry name" value="HisKA_3"/>
    <property type="match status" value="1"/>
</dbReference>
<evidence type="ECO:0000256" key="4">
    <source>
        <dbReference type="ARBA" id="ARBA00022679"/>
    </source>
</evidence>
<dbReference type="Gene3D" id="3.30.565.10">
    <property type="entry name" value="Histidine kinase-like ATPase, C-terminal domain"/>
    <property type="match status" value="1"/>
</dbReference>
<dbReference type="SUPFAM" id="SSF55874">
    <property type="entry name" value="ATPase domain of HSP90 chaperone/DNA topoisomerase II/histidine kinase"/>
    <property type="match status" value="1"/>
</dbReference>
<dbReference type="PANTHER" id="PTHR24421:SF10">
    <property type="entry name" value="NITRATE_NITRITE SENSOR PROTEIN NARQ"/>
    <property type="match status" value="1"/>
</dbReference>
<dbReference type="EC" id="2.7.13.3" evidence="2"/>
<dbReference type="Gene3D" id="1.20.5.1930">
    <property type="match status" value="1"/>
</dbReference>
<reference evidence="10 11" key="1">
    <citation type="journal article" date="2010" name="Stand. Genomic Sci.">
        <title>Complete genome sequence of Arcanobacterium haemolyticum type strain (11018).</title>
        <authorList>
            <person name="Yasawong M."/>
            <person name="Teshima H."/>
            <person name="Lapidus A."/>
            <person name="Nolan M."/>
            <person name="Lucas S."/>
            <person name="Glavina Del Rio T."/>
            <person name="Tice H."/>
            <person name="Cheng J."/>
            <person name="Bruce D."/>
            <person name="Detter C."/>
            <person name="Tapia R."/>
            <person name="Han C."/>
            <person name="Goodwin L."/>
            <person name="Pitluck S."/>
            <person name="Liolios K."/>
            <person name="Ivanova N."/>
            <person name="Mavromatis K."/>
            <person name="Mikhailova N."/>
            <person name="Pati A."/>
            <person name="Chen A."/>
            <person name="Palaniappan K."/>
            <person name="Land M."/>
            <person name="Hauser L."/>
            <person name="Chang Y."/>
            <person name="Jeffries C."/>
            <person name="Rohde M."/>
            <person name="Sikorski J."/>
            <person name="Pukall R."/>
            <person name="Goker M."/>
            <person name="Woyke T."/>
            <person name="Bristow J."/>
            <person name="Eisen J."/>
            <person name="Markowitz V."/>
            <person name="Hugenholtz P."/>
            <person name="Kyrpides N."/>
            <person name="Klenk H."/>
        </authorList>
    </citation>
    <scope>NUCLEOTIDE SEQUENCE [LARGE SCALE GENOMIC DNA]</scope>
    <source>
        <strain evidence="11">ATCC 9345 / DSM 20595 / CCUG 17215 / LMG 16163 / NBRC 15585 / NCTC 8452 / 11018</strain>
    </source>
</reference>
<dbReference type="InterPro" id="IPR011712">
    <property type="entry name" value="Sig_transdc_His_kin_sub3_dim/P"/>
</dbReference>
<accession>D7BMX4</accession>
<dbReference type="GO" id="GO:0000155">
    <property type="term" value="F:phosphorelay sensor kinase activity"/>
    <property type="evidence" value="ECO:0007669"/>
    <property type="project" value="InterPro"/>
</dbReference>
<keyword evidence="8" id="KW-0902">Two-component regulatory system</keyword>
<evidence type="ECO:0000313" key="10">
    <source>
        <dbReference type="EMBL" id="ADH92273.1"/>
    </source>
</evidence>
<dbReference type="KEGG" id="ahe:Arch_0530"/>
<dbReference type="RefSeq" id="WP_013169771.1">
    <property type="nucleotide sequence ID" value="NC_014218.1"/>
</dbReference>
<gene>
    <name evidence="10" type="ordered locus">Arch_0530</name>
</gene>
<keyword evidence="4" id="KW-0808">Transferase</keyword>
<dbReference type="InterPro" id="IPR050482">
    <property type="entry name" value="Sensor_HK_TwoCompSys"/>
</dbReference>
<dbReference type="CDD" id="cd16917">
    <property type="entry name" value="HATPase_UhpB-NarQ-NarX-like"/>
    <property type="match status" value="1"/>
</dbReference>
<evidence type="ECO:0000259" key="9">
    <source>
        <dbReference type="Pfam" id="PF07730"/>
    </source>
</evidence>
<dbReference type="PANTHER" id="PTHR24421">
    <property type="entry name" value="NITRATE/NITRITE SENSOR PROTEIN NARX-RELATED"/>
    <property type="match status" value="1"/>
</dbReference>
<evidence type="ECO:0000256" key="1">
    <source>
        <dbReference type="ARBA" id="ARBA00000085"/>
    </source>
</evidence>
<evidence type="ECO:0000256" key="5">
    <source>
        <dbReference type="ARBA" id="ARBA00022741"/>
    </source>
</evidence>
<dbReference type="Proteomes" id="UP000000376">
    <property type="component" value="Chromosome"/>
</dbReference>
<keyword evidence="6 10" id="KW-0418">Kinase</keyword>
<dbReference type="HOGENOM" id="CLU_000445_20_6_11"/>
<evidence type="ECO:0000256" key="3">
    <source>
        <dbReference type="ARBA" id="ARBA00022553"/>
    </source>
</evidence>
<evidence type="ECO:0000256" key="7">
    <source>
        <dbReference type="ARBA" id="ARBA00022840"/>
    </source>
</evidence>
<dbReference type="eggNOG" id="COG4585">
    <property type="taxonomic scope" value="Bacteria"/>
</dbReference>
<dbReference type="GO" id="GO:0005524">
    <property type="term" value="F:ATP binding"/>
    <property type="evidence" value="ECO:0007669"/>
    <property type="project" value="UniProtKB-KW"/>
</dbReference>
<dbReference type="STRING" id="644284.Arch_0530"/>
<keyword evidence="5" id="KW-0547">Nucleotide-binding</keyword>
<keyword evidence="3" id="KW-0597">Phosphoprotein</keyword>
<dbReference type="EMBL" id="CP002045">
    <property type="protein sequence ID" value="ADH92273.1"/>
    <property type="molecule type" value="Genomic_DNA"/>
</dbReference>
<protein>
    <recommendedName>
        <fullName evidence="2">histidine kinase</fullName>
        <ecNumber evidence="2">2.7.13.3</ecNumber>
    </recommendedName>
</protein>
<dbReference type="GO" id="GO:0046983">
    <property type="term" value="F:protein dimerization activity"/>
    <property type="evidence" value="ECO:0007669"/>
    <property type="project" value="InterPro"/>
</dbReference>
<sequence>MWLSKKHRQRPVAEEIAKLTESRREIVAAFEIERRRIERDLHDGAQQYIVATGMALGEMELVVAMADLPAELADLPAIISRAQSANERGLASLRETVNNVHPKILSDMGLESAVRDAAERSEVNVRVNVPHPLPQLPEGVVAAAYFLVAEALTNTAKYAPHASASVMLAADTDLLVSIVDTGPGGAVVKPGHGLGGMRERLAAFGGSLDVRSPAGGPTVVQGKIPLLLRTGESSVVLDDVKE</sequence>
<dbReference type="GO" id="GO:0016020">
    <property type="term" value="C:membrane"/>
    <property type="evidence" value="ECO:0007669"/>
    <property type="project" value="InterPro"/>
</dbReference>
<name>D7BMX4_ARCHD</name>
<proteinExistence type="predicted"/>
<comment type="catalytic activity">
    <reaction evidence="1">
        <text>ATP + protein L-histidine = ADP + protein N-phospho-L-histidine.</text>
        <dbReference type="EC" id="2.7.13.3"/>
    </reaction>
</comment>
<dbReference type="AlphaFoldDB" id="D7BMX4"/>
<evidence type="ECO:0000256" key="6">
    <source>
        <dbReference type="ARBA" id="ARBA00022777"/>
    </source>
</evidence>
<keyword evidence="11" id="KW-1185">Reference proteome</keyword>
<evidence type="ECO:0000313" key="11">
    <source>
        <dbReference type="Proteomes" id="UP000000376"/>
    </source>
</evidence>